<protein>
    <recommendedName>
        <fullName evidence="14">Receptor-like protein 12</fullName>
    </recommendedName>
</protein>
<sequence length="165" mass="18501">MAGKNNCGTGAQNYAEKEAAKIPQELASLTSLAFGNLSYNHIRGYIPQGAQFITFEKYSYGGNDGLHGFLVSKGCGNGVSEINYTESAIDDEESNSEFWSDFWKAALMGYGSGLCIGLSIIYFMISNGKPKWIARIIEELEYKIMVRRRKKKGRRGNYKIRNNHF</sequence>
<dbReference type="GO" id="GO:0005886">
    <property type="term" value="C:plasma membrane"/>
    <property type="evidence" value="ECO:0007669"/>
    <property type="project" value="UniProtKB-SubCell"/>
</dbReference>
<dbReference type="InterPro" id="IPR032675">
    <property type="entry name" value="LRR_dom_sf"/>
</dbReference>
<evidence type="ECO:0008006" key="14">
    <source>
        <dbReference type="Google" id="ProtNLM"/>
    </source>
</evidence>
<evidence type="ECO:0000256" key="1">
    <source>
        <dbReference type="ARBA" id="ARBA00004251"/>
    </source>
</evidence>
<dbReference type="Proteomes" id="UP000224567">
    <property type="component" value="Unassembled WGS sequence"/>
</dbReference>
<keyword evidence="13" id="KW-1185">Reference proteome</keyword>
<evidence type="ECO:0000313" key="13">
    <source>
        <dbReference type="Proteomes" id="UP000224567"/>
    </source>
</evidence>
<evidence type="ECO:0000256" key="11">
    <source>
        <dbReference type="SAM" id="Phobius"/>
    </source>
</evidence>
<dbReference type="PANTHER" id="PTHR27004:SF375">
    <property type="entry name" value="LEUCINE-RICH REPEAT-CONTAINING N-TERMINAL PLANT-TYPE DOMAIN-CONTAINING PROTEIN"/>
    <property type="match status" value="1"/>
</dbReference>
<dbReference type="Gene3D" id="3.80.10.10">
    <property type="entry name" value="Ribonuclease Inhibitor"/>
    <property type="match status" value="1"/>
</dbReference>
<evidence type="ECO:0000256" key="5">
    <source>
        <dbReference type="ARBA" id="ARBA00022692"/>
    </source>
</evidence>
<organism evidence="12 13">
    <name type="scientific">Capsicum baccatum</name>
    <name type="common">Peruvian pepper</name>
    <dbReference type="NCBI Taxonomy" id="33114"/>
    <lineage>
        <taxon>Eukaryota</taxon>
        <taxon>Viridiplantae</taxon>
        <taxon>Streptophyta</taxon>
        <taxon>Embryophyta</taxon>
        <taxon>Tracheophyta</taxon>
        <taxon>Spermatophyta</taxon>
        <taxon>Magnoliopsida</taxon>
        <taxon>eudicotyledons</taxon>
        <taxon>Gunneridae</taxon>
        <taxon>Pentapetalae</taxon>
        <taxon>asterids</taxon>
        <taxon>lamiids</taxon>
        <taxon>Solanales</taxon>
        <taxon>Solanaceae</taxon>
        <taxon>Solanoideae</taxon>
        <taxon>Capsiceae</taxon>
        <taxon>Capsicum</taxon>
    </lineage>
</organism>
<accession>A0A2G2VHS6</accession>
<evidence type="ECO:0000256" key="7">
    <source>
        <dbReference type="ARBA" id="ARBA00022989"/>
    </source>
</evidence>
<evidence type="ECO:0000256" key="9">
    <source>
        <dbReference type="ARBA" id="ARBA00023170"/>
    </source>
</evidence>
<reference evidence="13" key="2">
    <citation type="journal article" date="2017" name="J. Anim. Genet.">
        <title>Multiple reference genome sequences of hot pepper reveal the massive evolution of plant disease resistance genes by retroduplication.</title>
        <authorList>
            <person name="Kim S."/>
            <person name="Park J."/>
            <person name="Yeom S.-I."/>
            <person name="Kim Y.-M."/>
            <person name="Seo E."/>
            <person name="Kim K.-T."/>
            <person name="Kim M.-S."/>
            <person name="Lee J.M."/>
            <person name="Cheong K."/>
            <person name="Shin H.-S."/>
            <person name="Kim S.-B."/>
            <person name="Han K."/>
            <person name="Lee J."/>
            <person name="Park M."/>
            <person name="Lee H.-A."/>
            <person name="Lee H.-Y."/>
            <person name="Lee Y."/>
            <person name="Oh S."/>
            <person name="Lee J.H."/>
            <person name="Choi E."/>
            <person name="Choi E."/>
            <person name="Lee S.E."/>
            <person name="Jeon J."/>
            <person name="Kim H."/>
            <person name="Choi G."/>
            <person name="Song H."/>
            <person name="Lee J."/>
            <person name="Lee S.-C."/>
            <person name="Kwon J.-K."/>
            <person name="Lee H.-Y."/>
            <person name="Koo N."/>
            <person name="Hong Y."/>
            <person name="Kim R.W."/>
            <person name="Kang W.-H."/>
            <person name="Huh J.H."/>
            <person name="Kang B.-C."/>
            <person name="Yang T.-J."/>
            <person name="Lee Y.-H."/>
            <person name="Bennetzen J.L."/>
            <person name="Choi D."/>
        </authorList>
    </citation>
    <scope>NUCLEOTIDE SEQUENCE [LARGE SCALE GENOMIC DNA]</scope>
    <source>
        <strain evidence="13">cv. PBC81</strain>
    </source>
</reference>
<gene>
    <name evidence="12" type="ORF">CQW23_28877</name>
</gene>
<evidence type="ECO:0000256" key="6">
    <source>
        <dbReference type="ARBA" id="ARBA00022737"/>
    </source>
</evidence>
<evidence type="ECO:0000256" key="8">
    <source>
        <dbReference type="ARBA" id="ARBA00023136"/>
    </source>
</evidence>
<evidence type="ECO:0000256" key="4">
    <source>
        <dbReference type="ARBA" id="ARBA00022614"/>
    </source>
</evidence>
<evidence type="ECO:0000256" key="2">
    <source>
        <dbReference type="ARBA" id="ARBA00009592"/>
    </source>
</evidence>
<evidence type="ECO:0000313" key="12">
    <source>
        <dbReference type="EMBL" id="PHT32540.1"/>
    </source>
</evidence>
<dbReference type="PANTHER" id="PTHR27004">
    <property type="entry name" value="RECEPTOR-LIKE PROTEIN 12 ISOFORM X1"/>
    <property type="match status" value="1"/>
</dbReference>
<keyword evidence="3" id="KW-1003">Cell membrane</keyword>
<name>A0A2G2VHS6_CAPBA</name>
<keyword evidence="9" id="KW-0675">Receptor</keyword>
<keyword evidence="10" id="KW-0325">Glycoprotein</keyword>
<keyword evidence="5 11" id="KW-0812">Transmembrane</keyword>
<comment type="subcellular location">
    <subcellularLocation>
        <location evidence="1">Cell membrane</location>
        <topology evidence="1">Single-pass type I membrane protein</topology>
    </subcellularLocation>
</comment>
<comment type="similarity">
    <text evidence="2">Belongs to the RLP family.</text>
</comment>
<proteinExistence type="inferred from homology"/>
<evidence type="ECO:0000256" key="10">
    <source>
        <dbReference type="ARBA" id="ARBA00023180"/>
    </source>
</evidence>
<keyword evidence="7 11" id="KW-1133">Transmembrane helix</keyword>
<evidence type="ECO:0000256" key="3">
    <source>
        <dbReference type="ARBA" id="ARBA00022475"/>
    </source>
</evidence>
<dbReference type="OrthoDB" id="1302676at2759"/>
<keyword evidence="6" id="KW-0677">Repeat</keyword>
<keyword evidence="8 11" id="KW-0472">Membrane</keyword>
<feature type="transmembrane region" description="Helical" evidence="11">
    <location>
        <begin position="102"/>
        <end position="125"/>
    </location>
</feature>
<dbReference type="EMBL" id="MLFT02000012">
    <property type="protein sequence ID" value="PHT32540.1"/>
    <property type="molecule type" value="Genomic_DNA"/>
</dbReference>
<comment type="caution">
    <text evidence="12">The sequence shown here is derived from an EMBL/GenBank/DDBJ whole genome shotgun (WGS) entry which is preliminary data.</text>
</comment>
<dbReference type="STRING" id="33114.A0A2G2VHS6"/>
<keyword evidence="4" id="KW-0433">Leucine-rich repeat</keyword>
<reference evidence="12 13" key="1">
    <citation type="journal article" date="2017" name="Genome Biol.">
        <title>New reference genome sequences of hot pepper reveal the massive evolution of plant disease-resistance genes by retroduplication.</title>
        <authorList>
            <person name="Kim S."/>
            <person name="Park J."/>
            <person name="Yeom S.I."/>
            <person name="Kim Y.M."/>
            <person name="Seo E."/>
            <person name="Kim K.T."/>
            <person name="Kim M.S."/>
            <person name="Lee J.M."/>
            <person name="Cheong K."/>
            <person name="Shin H.S."/>
            <person name="Kim S.B."/>
            <person name="Han K."/>
            <person name="Lee J."/>
            <person name="Park M."/>
            <person name="Lee H.A."/>
            <person name="Lee H.Y."/>
            <person name="Lee Y."/>
            <person name="Oh S."/>
            <person name="Lee J.H."/>
            <person name="Choi E."/>
            <person name="Choi E."/>
            <person name="Lee S.E."/>
            <person name="Jeon J."/>
            <person name="Kim H."/>
            <person name="Choi G."/>
            <person name="Song H."/>
            <person name="Lee J."/>
            <person name="Lee S.C."/>
            <person name="Kwon J.K."/>
            <person name="Lee H.Y."/>
            <person name="Koo N."/>
            <person name="Hong Y."/>
            <person name="Kim R.W."/>
            <person name="Kang W.H."/>
            <person name="Huh J.H."/>
            <person name="Kang B.C."/>
            <person name="Yang T.J."/>
            <person name="Lee Y.H."/>
            <person name="Bennetzen J.L."/>
            <person name="Choi D."/>
        </authorList>
    </citation>
    <scope>NUCLEOTIDE SEQUENCE [LARGE SCALE GENOMIC DNA]</scope>
    <source>
        <strain evidence="13">cv. PBC81</strain>
    </source>
</reference>
<dbReference type="AlphaFoldDB" id="A0A2G2VHS6"/>